<proteinExistence type="predicted"/>
<evidence type="ECO:0000256" key="1">
    <source>
        <dbReference type="SAM" id="Phobius"/>
    </source>
</evidence>
<keyword evidence="1" id="KW-0472">Membrane</keyword>
<name>A0A1E1WU36_PECGO</name>
<evidence type="ECO:0000313" key="2">
    <source>
        <dbReference type="EMBL" id="JAT90457.1"/>
    </source>
</evidence>
<keyword evidence="1" id="KW-0812">Transmembrane</keyword>
<feature type="transmembrane region" description="Helical" evidence="1">
    <location>
        <begin position="42"/>
        <end position="61"/>
    </location>
</feature>
<protein>
    <submittedName>
        <fullName evidence="2">Uncharacterized protein</fullName>
    </submittedName>
</protein>
<dbReference type="EMBL" id="GDQN01000597">
    <property type="protein sequence ID" value="JAT90457.1"/>
    <property type="molecule type" value="Transcribed_RNA"/>
</dbReference>
<dbReference type="OrthoDB" id="7427440at2759"/>
<accession>A0A1E1WU36</accession>
<dbReference type="PANTHER" id="PTHR34717:SF1">
    <property type="entry name" value="EG:BACR7A4.20 PROTEIN"/>
    <property type="match status" value="1"/>
</dbReference>
<dbReference type="AlphaFoldDB" id="A0A1E1WU36"/>
<keyword evidence="1" id="KW-1133">Transmembrane helix</keyword>
<reference evidence="2" key="1">
    <citation type="submission" date="2015-09" db="EMBL/GenBank/DDBJ databases">
        <title>De novo assembly of Pectinophora gossypiella (Pink Bollworm) gut transcriptome.</title>
        <authorList>
            <person name="Tassone E.E."/>
        </authorList>
    </citation>
    <scope>NUCLEOTIDE SEQUENCE</scope>
</reference>
<organism evidence="2">
    <name type="scientific">Pectinophora gossypiella</name>
    <name type="common">Cotton pink bollworm</name>
    <name type="synonym">Depressaria gossypiella</name>
    <dbReference type="NCBI Taxonomy" id="13191"/>
    <lineage>
        <taxon>Eukaryota</taxon>
        <taxon>Metazoa</taxon>
        <taxon>Ecdysozoa</taxon>
        <taxon>Arthropoda</taxon>
        <taxon>Hexapoda</taxon>
        <taxon>Insecta</taxon>
        <taxon>Pterygota</taxon>
        <taxon>Neoptera</taxon>
        <taxon>Endopterygota</taxon>
        <taxon>Lepidoptera</taxon>
        <taxon>Glossata</taxon>
        <taxon>Ditrysia</taxon>
        <taxon>Gelechioidea</taxon>
        <taxon>Gelechiidae</taxon>
        <taxon>Apatetrinae</taxon>
        <taxon>Pectinophora</taxon>
    </lineage>
</organism>
<sequence>MAMLAIVPIMIATCIVLLFRFINQKYNPPIFGIYTRRNKYFWFKFVFMYVFLRAKQLYVHLKGLLAVELGNSYDGTKHIHEDDVALEQKHSLGDYSQSVDAVYFNGTAKDGVALVCGVARRPQFYCDAFMYVKVNGEDLLLSPELPDTRIKQTTLQEGHYKAGSICLTNLIPMRNWKVSYNGDMKYKNNPEKSVKVEMDLTWSAHWQAFKYDTDMSPLSMAKDMAREKWSADYFNVLKKFHQTHYEQMGFLTGKIVVDGKDHLINMPCVRDHSFGKHREWRNFHRYVLQFIYLENGDAMAIGAVSQPLMLSHVTIGYLCRNSDQAVLPVKGCDFQLWQHGENQIMPKNYGFTFKAGGKRYDVSIKVNDEDFFYIGKTREAKIYERWATAEVNGVRGWGCLEWQYNNVPAAMTQ</sequence>
<feature type="transmembrane region" description="Helical" evidence="1">
    <location>
        <begin position="6"/>
        <end position="22"/>
    </location>
</feature>
<gene>
    <name evidence="2" type="ORF">g.11410</name>
</gene>
<dbReference type="PANTHER" id="PTHR34717">
    <property type="entry name" value="EG:BACR7A4.20 PROTEIN"/>
    <property type="match status" value="1"/>
</dbReference>